<dbReference type="InterPro" id="IPR001098">
    <property type="entry name" value="DNA-dir_DNA_pol_A_palm_dom"/>
</dbReference>
<reference evidence="5 6" key="1">
    <citation type="submission" date="2021-03" db="EMBL/GenBank/DDBJ databases">
        <title>Gelidibacter sp. nov., isolated from costal sediment.</title>
        <authorList>
            <person name="Lun K.-Y."/>
        </authorList>
    </citation>
    <scope>NUCLEOTIDE SEQUENCE [LARGE SCALE GENOMIC DNA]</scope>
    <source>
        <strain evidence="5 6">DF109</strain>
    </source>
</reference>
<evidence type="ECO:0000313" key="5">
    <source>
        <dbReference type="EMBL" id="MBO3096811.1"/>
    </source>
</evidence>
<sequence>MPQLSSSKLLEREAGKRLAMNSPIQGTAADIIKMAMVACDNQITNRNLKSKLILQVHDELVFEVPDNEMEIMEKLVKDTMENVVRLSVPLEVSLEKRIKLGYVPLN</sequence>
<dbReference type="EMBL" id="JAGEVG010000001">
    <property type="protein sequence ID" value="MBO3096811.1"/>
    <property type="molecule type" value="Genomic_DNA"/>
</dbReference>
<feature type="domain" description="DNA-directed DNA polymerase family A palm" evidence="4">
    <location>
        <begin position="2"/>
        <end position="95"/>
    </location>
</feature>
<comment type="caution">
    <text evidence="5">The sequence shown here is derived from an EMBL/GenBank/DDBJ whole genome shotgun (WGS) entry which is preliminary data.</text>
</comment>
<dbReference type="Proteomes" id="UP000681315">
    <property type="component" value="Unassembled WGS sequence"/>
</dbReference>
<dbReference type="Pfam" id="PF00476">
    <property type="entry name" value="DNA_pol_A"/>
    <property type="match status" value="1"/>
</dbReference>
<dbReference type="Gene3D" id="3.30.70.370">
    <property type="match status" value="1"/>
</dbReference>
<proteinExistence type="predicted"/>
<dbReference type="PRINTS" id="PR00868">
    <property type="entry name" value="DNAPOLI"/>
</dbReference>
<keyword evidence="2" id="KW-0235">DNA replication</keyword>
<dbReference type="SUPFAM" id="SSF56672">
    <property type="entry name" value="DNA/RNA polymerases"/>
    <property type="match status" value="1"/>
</dbReference>
<dbReference type="PANTHER" id="PTHR10133:SF27">
    <property type="entry name" value="DNA POLYMERASE NU"/>
    <property type="match status" value="1"/>
</dbReference>
<gene>
    <name evidence="5" type="ORF">J4051_00915</name>
</gene>
<organism evidence="5 6">
    <name type="scientific">Gelidibacter pelagius</name>
    <dbReference type="NCBI Taxonomy" id="2819985"/>
    <lineage>
        <taxon>Bacteria</taxon>
        <taxon>Pseudomonadati</taxon>
        <taxon>Bacteroidota</taxon>
        <taxon>Flavobacteriia</taxon>
        <taxon>Flavobacteriales</taxon>
        <taxon>Flavobacteriaceae</taxon>
        <taxon>Gelidibacter</taxon>
    </lineage>
</organism>
<evidence type="ECO:0000256" key="2">
    <source>
        <dbReference type="ARBA" id="ARBA00022705"/>
    </source>
</evidence>
<evidence type="ECO:0000256" key="1">
    <source>
        <dbReference type="ARBA" id="ARBA00012417"/>
    </source>
</evidence>
<dbReference type="InterPro" id="IPR043502">
    <property type="entry name" value="DNA/RNA_pol_sf"/>
</dbReference>
<evidence type="ECO:0000313" key="6">
    <source>
        <dbReference type="Proteomes" id="UP000681315"/>
    </source>
</evidence>
<dbReference type="InterPro" id="IPR002298">
    <property type="entry name" value="DNA_polymerase_A"/>
</dbReference>
<dbReference type="PANTHER" id="PTHR10133">
    <property type="entry name" value="DNA POLYMERASE I"/>
    <property type="match status" value="1"/>
</dbReference>
<comment type="catalytic activity">
    <reaction evidence="3">
        <text>DNA(n) + a 2'-deoxyribonucleoside 5'-triphosphate = DNA(n+1) + diphosphate</text>
        <dbReference type="Rhea" id="RHEA:22508"/>
        <dbReference type="Rhea" id="RHEA-COMP:17339"/>
        <dbReference type="Rhea" id="RHEA-COMP:17340"/>
        <dbReference type="ChEBI" id="CHEBI:33019"/>
        <dbReference type="ChEBI" id="CHEBI:61560"/>
        <dbReference type="ChEBI" id="CHEBI:173112"/>
        <dbReference type="EC" id="2.7.7.7"/>
    </reaction>
</comment>
<keyword evidence="6" id="KW-1185">Reference proteome</keyword>
<dbReference type="Gene3D" id="1.10.150.20">
    <property type="entry name" value="5' to 3' exonuclease, C-terminal subdomain"/>
    <property type="match status" value="1"/>
</dbReference>
<name>A0ABS3SMY3_9FLAO</name>
<accession>A0ABS3SMY3</accession>
<protein>
    <recommendedName>
        <fullName evidence="1">DNA-directed DNA polymerase</fullName>
        <ecNumber evidence="1">2.7.7.7</ecNumber>
    </recommendedName>
</protein>
<evidence type="ECO:0000259" key="4">
    <source>
        <dbReference type="Pfam" id="PF00476"/>
    </source>
</evidence>
<dbReference type="EC" id="2.7.7.7" evidence="1"/>
<evidence type="ECO:0000256" key="3">
    <source>
        <dbReference type="ARBA" id="ARBA00049244"/>
    </source>
</evidence>